<feature type="compositionally biased region" description="Acidic residues" evidence="9">
    <location>
        <begin position="221"/>
        <end position="235"/>
    </location>
</feature>
<evidence type="ECO:0000256" key="7">
    <source>
        <dbReference type="ARBA" id="ARBA00023049"/>
    </source>
</evidence>
<keyword evidence="2 12" id="KW-0645">Protease</keyword>
<evidence type="ECO:0000256" key="1">
    <source>
        <dbReference type="ARBA" id="ARBA00008721"/>
    </source>
</evidence>
<keyword evidence="3" id="KW-0479">Metal-binding</keyword>
<dbReference type="Gene3D" id="3.40.390.10">
    <property type="entry name" value="Collagenase (Catalytic Domain)"/>
    <property type="match status" value="1"/>
</dbReference>
<dbReference type="EMBL" id="FUEG01000008">
    <property type="protein sequence ID" value="SJL07658.1"/>
    <property type="molecule type" value="Genomic_DNA"/>
</dbReference>
<dbReference type="OMA" id="ALNTHYA"/>
<evidence type="ECO:0000256" key="9">
    <source>
        <dbReference type="SAM" id="MobiDB-lite"/>
    </source>
</evidence>
<feature type="signal peptide" evidence="10">
    <location>
        <begin position="1"/>
        <end position="18"/>
    </location>
</feature>
<evidence type="ECO:0000313" key="13">
    <source>
        <dbReference type="Proteomes" id="UP000219338"/>
    </source>
</evidence>
<dbReference type="AlphaFoldDB" id="A0A284RFZ2"/>
<evidence type="ECO:0000259" key="11">
    <source>
        <dbReference type="Pfam" id="PF05572"/>
    </source>
</evidence>
<keyword evidence="8" id="KW-1015">Disulfide bond</keyword>
<dbReference type="GO" id="GO:0008237">
    <property type="term" value="F:metallopeptidase activity"/>
    <property type="evidence" value="ECO:0007669"/>
    <property type="project" value="UniProtKB-KW"/>
</dbReference>
<evidence type="ECO:0000256" key="10">
    <source>
        <dbReference type="SAM" id="SignalP"/>
    </source>
</evidence>
<dbReference type="OrthoDB" id="536211at2759"/>
<dbReference type="STRING" id="47428.A0A284RFZ2"/>
<feature type="domain" description="Peptidase M43 pregnancy-associated plasma-A" evidence="11">
    <location>
        <begin position="191"/>
        <end position="280"/>
    </location>
</feature>
<dbReference type="PANTHER" id="PTHR47466">
    <property type="match status" value="1"/>
</dbReference>
<dbReference type="InterPro" id="IPR024079">
    <property type="entry name" value="MetalloPept_cat_dom_sf"/>
</dbReference>
<reference evidence="13" key="1">
    <citation type="journal article" date="2017" name="Nat. Ecol. Evol.">
        <title>Genome expansion and lineage-specific genetic innovations in the forest pathogenic fungi Armillaria.</title>
        <authorList>
            <person name="Sipos G."/>
            <person name="Prasanna A.N."/>
            <person name="Walter M.C."/>
            <person name="O'Connor E."/>
            <person name="Balint B."/>
            <person name="Krizsan K."/>
            <person name="Kiss B."/>
            <person name="Hess J."/>
            <person name="Varga T."/>
            <person name="Slot J."/>
            <person name="Riley R."/>
            <person name="Boka B."/>
            <person name="Rigling D."/>
            <person name="Barry K."/>
            <person name="Lee J."/>
            <person name="Mihaltcheva S."/>
            <person name="LaButti K."/>
            <person name="Lipzen A."/>
            <person name="Waldron R."/>
            <person name="Moloney N.M."/>
            <person name="Sperisen C."/>
            <person name="Kredics L."/>
            <person name="Vagvoelgyi C."/>
            <person name="Patrignani A."/>
            <person name="Fitzpatrick D."/>
            <person name="Nagy I."/>
            <person name="Doyle S."/>
            <person name="Anderson J.B."/>
            <person name="Grigoriev I.V."/>
            <person name="Gueldener U."/>
            <person name="Muensterkoetter M."/>
            <person name="Nagy L.G."/>
        </authorList>
    </citation>
    <scope>NUCLEOTIDE SEQUENCE [LARGE SCALE GENOMIC DNA]</scope>
    <source>
        <strain evidence="13">C18/9</strain>
    </source>
</reference>
<feature type="chain" id="PRO_5012922110" evidence="10">
    <location>
        <begin position="19"/>
        <end position="289"/>
    </location>
</feature>
<dbReference type="CDD" id="cd04275">
    <property type="entry name" value="ZnMc_pappalysin_like"/>
    <property type="match status" value="1"/>
</dbReference>
<dbReference type="Pfam" id="PF05572">
    <property type="entry name" value="Peptidase_M43"/>
    <property type="match status" value="1"/>
</dbReference>
<keyword evidence="5" id="KW-0378">Hydrolase</keyword>
<keyword evidence="6" id="KW-0862">Zinc</keyword>
<proteinExistence type="inferred from homology"/>
<keyword evidence="7 12" id="KW-0482">Metalloprotease</keyword>
<dbReference type="GO" id="GO:0006508">
    <property type="term" value="P:proteolysis"/>
    <property type="evidence" value="ECO:0007669"/>
    <property type="project" value="UniProtKB-KW"/>
</dbReference>
<gene>
    <name evidence="12" type="ORF">ARMOST_11008</name>
</gene>
<evidence type="ECO:0000256" key="5">
    <source>
        <dbReference type="ARBA" id="ARBA00022801"/>
    </source>
</evidence>
<dbReference type="SUPFAM" id="SSF55486">
    <property type="entry name" value="Metalloproteases ('zincins'), catalytic domain"/>
    <property type="match status" value="1"/>
</dbReference>
<evidence type="ECO:0000313" key="12">
    <source>
        <dbReference type="EMBL" id="SJL07658.1"/>
    </source>
</evidence>
<dbReference type="GO" id="GO:0046872">
    <property type="term" value="F:metal ion binding"/>
    <property type="evidence" value="ECO:0007669"/>
    <property type="project" value="UniProtKB-KW"/>
</dbReference>
<name>A0A284RFZ2_ARMOS</name>
<dbReference type="InterPro" id="IPR008754">
    <property type="entry name" value="Peptidase_M43"/>
</dbReference>
<evidence type="ECO:0000256" key="6">
    <source>
        <dbReference type="ARBA" id="ARBA00022833"/>
    </source>
</evidence>
<feature type="region of interest" description="Disordered" evidence="9">
    <location>
        <begin position="220"/>
        <end position="250"/>
    </location>
</feature>
<evidence type="ECO:0000256" key="8">
    <source>
        <dbReference type="ARBA" id="ARBA00023157"/>
    </source>
</evidence>
<protein>
    <submittedName>
        <fullName evidence="12">Related to Extracellular metalloprotease SMAC_06893</fullName>
    </submittedName>
</protein>
<keyword evidence="13" id="KW-1185">Reference proteome</keyword>
<dbReference type="Proteomes" id="UP000219338">
    <property type="component" value="Unassembled WGS sequence"/>
</dbReference>
<organism evidence="12 13">
    <name type="scientific">Armillaria ostoyae</name>
    <name type="common">Armillaria root rot fungus</name>
    <dbReference type="NCBI Taxonomy" id="47428"/>
    <lineage>
        <taxon>Eukaryota</taxon>
        <taxon>Fungi</taxon>
        <taxon>Dikarya</taxon>
        <taxon>Basidiomycota</taxon>
        <taxon>Agaricomycotina</taxon>
        <taxon>Agaricomycetes</taxon>
        <taxon>Agaricomycetidae</taxon>
        <taxon>Agaricales</taxon>
        <taxon>Marasmiineae</taxon>
        <taxon>Physalacriaceae</taxon>
        <taxon>Armillaria</taxon>
    </lineage>
</organism>
<evidence type="ECO:0000256" key="4">
    <source>
        <dbReference type="ARBA" id="ARBA00022729"/>
    </source>
</evidence>
<comment type="similarity">
    <text evidence="1">Belongs to the peptidase M43B family.</text>
</comment>
<accession>A0A284RFZ2</accession>
<keyword evidence="4 10" id="KW-0732">Signal</keyword>
<dbReference type="PANTHER" id="PTHR47466:SF1">
    <property type="entry name" value="METALLOPROTEASE MEP1 (AFU_ORTHOLOGUE AFUA_1G07730)-RELATED"/>
    <property type="match status" value="1"/>
</dbReference>
<evidence type="ECO:0000256" key="2">
    <source>
        <dbReference type="ARBA" id="ARBA00022670"/>
    </source>
</evidence>
<sequence length="289" mass="31209">MFTRVALSLLVGSSAVFGDPFVGSVKPRQTISRCGTFISDERILAAETHFRNNKVLKTQNGSDASVDVQFHIIYSDQTEAGGYVPDTQISDQINVLNAAYANSGLSFTLANTSYINNADWFSNVGPDESSQTEMKQQLRQGDAATLNVYTVGFESGSGAGLLGYSTFPSDYESAPEDDGVVILFSSLPGGSTQNYNEGQTLTHEAGHWVGLYHTFQGGCDGDGDDVDDTPAEESPAEGCPTSRDTCSGDGVDPVHNYMDYSYDSCMTEFTDGQITRLQDQMRTYRGVAF</sequence>
<evidence type="ECO:0000256" key="3">
    <source>
        <dbReference type="ARBA" id="ARBA00022723"/>
    </source>
</evidence>